<dbReference type="PANTHER" id="PTHR10816">
    <property type="entry name" value="MYELIN TRANSCRIPTION FACTOR 1-RELATED"/>
    <property type="match status" value="1"/>
</dbReference>
<dbReference type="PROSITE" id="PS51802">
    <property type="entry name" value="ZF_CCHHC"/>
    <property type="match status" value="2"/>
</dbReference>
<keyword evidence="7" id="KW-0805">Transcription regulation</keyword>
<evidence type="ECO:0000256" key="4">
    <source>
        <dbReference type="ARBA" id="ARBA00022737"/>
    </source>
</evidence>
<evidence type="ECO:0000256" key="10">
    <source>
        <dbReference type="SAM" id="MobiDB-lite"/>
    </source>
</evidence>
<dbReference type="GO" id="GO:0005634">
    <property type="term" value="C:nucleus"/>
    <property type="evidence" value="ECO:0007669"/>
    <property type="project" value="UniProtKB-SubCell"/>
</dbReference>
<dbReference type="OrthoDB" id="10069059at2759"/>
<organism evidence="11 12">
    <name type="scientific">Haemaphysalis longicornis</name>
    <name type="common">Bush tick</name>
    <dbReference type="NCBI Taxonomy" id="44386"/>
    <lineage>
        <taxon>Eukaryota</taxon>
        <taxon>Metazoa</taxon>
        <taxon>Ecdysozoa</taxon>
        <taxon>Arthropoda</taxon>
        <taxon>Chelicerata</taxon>
        <taxon>Arachnida</taxon>
        <taxon>Acari</taxon>
        <taxon>Parasitiformes</taxon>
        <taxon>Ixodida</taxon>
        <taxon>Ixodoidea</taxon>
        <taxon>Ixodidae</taxon>
        <taxon>Haemaphysalinae</taxon>
        <taxon>Haemaphysalis</taxon>
    </lineage>
</organism>
<feature type="compositionally biased region" description="Polar residues" evidence="10">
    <location>
        <begin position="43"/>
        <end position="54"/>
    </location>
</feature>
<keyword evidence="6" id="KW-0862">Zinc</keyword>
<reference evidence="11 12" key="1">
    <citation type="journal article" date="2020" name="Cell">
        <title>Large-Scale Comparative Analyses of Tick Genomes Elucidate Their Genetic Diversity and Vector Capacities.</title>
        <authorList>
            <consortium name="Tick Genome and Microbiome Consortium (TIGMIC)"/>
            <person name="Jia N."/>
            <person name="Wang J."/>
            <person name="Shi W."/>
            <person name="Du L."/>
            <person name="Sun Y."/>
            <person name="Zhan W."/>
            <person name="Jiang J.F."/>
            <person name="Wang Q."/>
            <person name="Zhang B."/>
            <person name="Ji P."/>
            <person name="Bell-Sakyi L."/>
            <person name="Cui X.M."/>
            <person name="Yuan T.T."/>
            <person name="Jiang B.G."/>
            <person name="Yang W.F."/>
            <person name="Lam T.T."/>
            <person name="Chang Q.C."/>
            <person name="Ding S.J."/>
            <person name="Wang X.J."/>
            <person name="Zhu J.G."/>
            <person name="Ruan X.D."/>
            <person name="Zhao L."/>
            <person name="Wei J.T."/>
            <person name="Ye R.Z."/>
            <person name="Que T.C."/>
            <person name="Du C.H."/>
            <person name="Zhou Y.H."/>
            <person name="Cheng J.X."/>
            <person name="Dai P.F."/>
            <person name="Guo W.B."/>
            <person name="Han X.H."/>
            <person name="Huang E.J."/>
            <person name="Li L.F."/>
            <person name="Wei W."/>
            <person name="Gao Y.C."/>
            <person name="Liu J.Z."/>
            <person name="Shao H.Z."/>
            <person name="Wang X."/>
            <person name="Wang C.C."/>
            <person name="Yang T.C."/>
            <person name="Huo Q.B."/>
            <person name="Li W."/>
            <person name="Chen H.Y."/>
            <person name="Chen S.E."/>
            <person name="Zhou L.G."/>
            <person name="Ni X.B."/>
            <person name="Tian J.H."/>
            <person name="Sheng Y."/>
            <person name="Liu T."/>
            <person name="Pan Y.S."/>
            <person name="Xia L.Y."/>
            <person name="Li J."/>
            <person name="Zhao F."/>
            <person name="Cao W.C."/>
        </authorList>
    </citation>
    <scope>NUCLEOTIDE SEQUENCE [LARGE SCALE GENOMIC DNA]</scope>
    <source>
        <strain evidence="11">HaeL-2018</strain>
    </source>
</reference>
<dbReference type="EMBL" id="JABSTR010000001">
    <property type="protein sequence ID" value="KAH9360607.1"/>
    <property type="molecule type" value="Genomic_DNA"/>
</dbReference>
<name>A0A9J6FCS7_HAELO</name>
<feature type="compositionally biased region" description="Polar residues" evidence="10">
    <location>
        <begin position="301"/>
        <end position="311"/>
    </location>
</feature>
<keyword evidence="8" id="KW-0804">Transcription</keyword>
<dbReference type="AlphaFoldDB" id="A0A9J6FCS7"/>
<dbReference type="PANTHER" id="PTHR10816:SF15">
    <property type="entry name" value="MYELIN TRANSCRIPTION FACTOR 1-LIKE PROTEIN"/>
    <property type="match status" value="1"/>
</dbReference>
<evidence type="ECO:0000313" key="12">
    <source>
        <dbReference type="Proteomes" id="UP000821853"/>
    </source>
</evidence>
<keyword evidence="5" id="KW-0863">Zinc-finger</keyword>
<proteinExistence type="inferred from homology"/>
<evidence type="ECO:0000256" key="2">
    <source>
        <dbReference type="ARBA" id="ARBA00010194"/>
    </source>
</evidence>
<comment type="subcellular location">
    <subcellularLocation>
        <location evidence="1">Nucleus</location>
    </subcellularLocation>
</comment>
<keyword evidence="12" id="KW-1185">Reference proteome</keyword>
<comment type="caution">
    <text evidence="11">The sequence shown here is derived from an EMBL/GenBank/DDBJ whole genome shotgun (WGS) entry which is preliminary data.</text>
</comment>
<dbReference type="InterPro" id="IPR036060">
    <property type="entry name" value="Znf_C2H2C_sf"/>
</dbReference>
<keyword evidence="9" id="KW-0539">Nucleus</keyword>
<dbReference type="SUPFAM" id="SSF103637">
    <property type="entry name" value="CCHHC domain"/>
    <property type="match status" value="2"/>
</dbReference>
<evidence type="ECO:0000313" key="11">
    <source>
        <dbReference type="EMBL" id="KAH9360607.1"/>
    </source>
</evidence>
<evidence type="ECO:0000256" key="6">
    <source>
        <dbReference type="ARBA" id="ARBA00022833"/>
    </source>
</evidence>
<dbReference type="GO" id="GO:0008270">
    <property type="term" value="F:zinc ion binding"/>
    <property type="evidence" value="ECO:0007669"/>
    <property type="project" value="UniProtKB-KW"/>
</dbReference>
<keyword evidence="4" id="KW-0677">Repeat</keyword>
<comment type="similarity">
    <text evidence="2">Belongs to the MYT1 family.</text>
</comment>
<evidence type="ECO:0000256" key="1">
    <source>
        <dbReference type="ARBA" id="ARBA00004123"/>
    </source>
</evidence>
<gene>
    <name evidence="11" type="ORF">HPB48_007572</name>
</gene>
<evidence type="ECO:0000256" key="5">
    <source>
        <dbReference type="ARBA" id="ARBA00022771"/>
    </source>
</evidence>
<dbReference type="Pfam" id="PF01530">
    <property type="entry name" value="zf-C2HC"/>
    <property type="match status" value="2"/>
</dbReference>
<dbReference type="GO" id="GO:0007399">
    <property type="term" value="P:nervous system development"/>
    <property type="evidence" value="ECO:0007669"/>
    <property type="project" value="UniProtKB-KW"/>
</dbReference>
<evidence type="ECO:0000256" key="3">
    <source>
        <dbReference type="ARBA" id="ARBA00022723"/>
    </source>
</evidence>
<feature type="region of interest" description="Disordered" evidence="10">
    <location>
        <begin position="121"/>
        <end position="141"/>
    </location>
</feature>
<dbReference type="VEuPathDB" id="VectorBase:HLOH_057313"/>
<dbReference type="InterPro" id="IPR002515">
    <property type="entry name" value="Znf_C2H2C"/>
</dbReference>
<dbReference type="GO" id="GO:0006355">
    <property type="term" value="P:regulation of DNA-templated transcription"/>
    <property type="evidence" value="ECO:0007669"/>
    <property type="project" value="InterPro"/>
</dbReference>
<evidence type="ECO:0000256" key="7">
    <source>
        <dbReference type="ARBA" id="ARBA00023015"/>
    </source>
</evidence>
<sequence>MQHKSELRTPSGTGMPTASGAFVASGVAPDIAGSLVPDIKNNFPATISSGNSENHGTKSHEAAATAPKPAKRARTAEPSLRPLIEHGYAQSIQKLGNSDQKKLNQYLRRENNKPLANTLTKKDECQSRNPSALSLPGPHTSKLNRGPCPTLGCNGKGHVSSLHLYHRSLPGCPKAAEALNKMPAFYKPNSKCPTPGCDGKGHVCSDRYRHWSLAGCPIAASRAAHAADGNSEHCPPVPPAELRGELREGARAITIQAPDKSRPRLLRRMQACRAHVCSMQVHHSHPDGAAPFCSCSRSATNSGTRSNQATSGGPAAAKPAGRHQPAVPNHA</sequence>
<feature type="region of interest" description="Disordered" evidence="10">
    <location>
        <begin position="33"/>
        <end position="75"/>
    </location>
</feature>
<accession>A0A9J6FCS7</accession>
<evidence type="ECO:0000256" key="8">
    <source>
        <dbReference type="ARBA" id="ARBA00023163"/>
    </source>
</evidence>
<dbReference type="Proteomes" id="UP000821853">
    <property type="component" value="Chromosome 1"/>
</dbReference>
<protein>
    <submittedName>
        <fullName evidence="11">Uncharacterized protein</fullName>
    </submittedName>
</protein>
<keyword evidence="3" id="KW-0479">Metal-binding</keyword>
<feature type="region of interest" description="Disordered" evidence="10">
    <location>
        <begin position="1"/>
        <end position="21"/>
    </location>
</feature>
<evidence type="ECO:0000256" key="9">
    <source>
        <dbReference type="ARBA" id="ARBA00023242"/>
    </source>
</evidence>
<feature type="region of interest" description="Disordered" evidence="10">
    <location>
        <begin position="301"/>
        <end position="331"/>
    </location>
</feature>
<dbReference type="Gene3D" id="4.10.320.30">
    <property type="match status" value="2"/>
</dbReference>